<evidence type="ECO:0000256" key="1">
    <source>
        <dbReference type="SAM" id="Phobius"/>
    </source>
</evidence>
<evidence type="ECO:0000313" key="3">
    <source>
        <dbReference type="EMBL" id="KAK1169186.1"/>
    </source>
</evidence>
<keyword evidence="1" id="KW-0472">Membrane</keyword>
<reference evidence="3" key="1">
    <citation type="submission" date="2022-02" db="EMBL/GenBank/DDBJ databases">
        <title>Atlantic sturgeon de novo genome assembly.</title>
        <authorList>
            <person name="Stock M."/>
            <person name="Klopp C."/>
            <person name="Guiguen Y."/>
            <person name="Cabau C."/>
            <person name="Parinello H."/>
            <person name="Santidrian Yebra-Pimentel E."/>
            <person name="Kuhl H."/>
            <person name="Dirks R.P."/>
            <person name="Guessner J."/>
            <person name="Wuertz S."/>
            <person name="Du K."/>
            <person name="Schartl M."/>
        </authorList>
    </citation>
    <scope>NUCLEOTIDE SEQUENCE</scope>
    <source>
        <strain evidence="3">STURGEONOMICS-FGT-2020</strain>
        <tissue evidence="3">Whole blood</tissue>
    </source>
</reference>
<feature type="chain" id="PRO_5041929569" evidence="2">
    <location>
        <begin position="25"/>
        <end position="159"/>
    </location>
</feature>
<keyword evidence="4" id="KW-1185">Reference proteome</keyword>
<dbReference type="Pfam" id="PF15192">
    <property type="entry name" value="TMEM213"/>
    <property type="match status" value="1"/>
</dbReference>
<comment type="caution">
    <text evidence="3">The sequence shown here is derived from an EMBL/GenBank/DDBJ whole genome shotgun (WGS) entry which is preliminary data.</text>
</comment>
<dbReference type="EMBL" id="JAGXEW010000008">
    <property type="protein sequence ID" value="KAK1169186.1"/>
    <property type="molecule type" value="Genomic_DNA"/>
</dbReference>
<dbReference type="PANTHER" id="PTHR36293:SF1">
    <property type="entry name" value="TRANSMEMBRANE PROTEIN 213"/>
    <property type="match status" value="1"/>
</dbReference>
<feature type="non-terminal residue" evidence="3">
    <location>
        <position position="159"/>
    </location>
</feature>
<proteinExistence type="predicted"/>
<protein>
    <submittedName>
        <fullName evidence="3">Transmembrane protein 213-like isoform X1</fullName>
    </submittedName>
</protein>
<organism evidence="3 4">
    <name type="scientific">Acipenser oxyrinchus oxyrinchus</name>
    <dbReference type="NCBI Taxonomy" id="40147"/>
    <lineage>
        <taxon>Eukaryota</taxon>
        <taxon>Metazoa</taxon>
        <taxon>Chordata</taxon>
        <taxon>Craniata</taxon>
        <taxon>Vertebrata</taxon>
        <taxon>Euteleostomi</taxon>
        <taxon>Actinopterygii</taxon>
        <taxon>Chondrostei</taxon>
        <taxon>Acipenseriformes</taxon>
        <taxon>Acipenseridae</taxon>
        <taxon>Acipenser</taxon>
    </lineage>
</organism>
<evidence type="ECO:0000256" key="2">
    <source>
        <dbReference type="SAM" id="SignalP"/>
    </source>
</evidence>
<dbReference type="PANTHER" id="PTHR36293">
    <property type="entry name" value="TRANSMEMBRANE PROTEIN 213"/>
    <property type="match status" value="1"/>
</dbReference>
<accession>A0AAD8G7S0</accession>
<keyword evidence="2" id="KW-0732">Signal</keyword>
<dbReference type="Proteomes" id="UP001230051">
    <property type="component" value="Unassembled WGS sequence"/>
</dbReference>
<keyword evidence="1" id="KW-1133">Transmembrane helix</keyword>
<feature type="signal peptide" evidence="2">
    <location>
        <begin position="1"/>
        <end position="24"/>
    </location>
</feature>
<evidence type="ECO:0000313" key="4">
    <source>
        <dbReference type="Proteomes" id="UP001230051"/>
    </source>
</evidence>
<sequence>TMRNIVTAVTFTLVSFTVICHVTGFSGDTNLTSSDGFITSITIYNIYSTIQGSESTISNSTNHGSSISSDECSDVTAACSMGDYGWIAAAVGWGLWFITLILLCANKLSKMGLEPWWVIDTPRNRTVARLPNGVESAHYCRKIESSMLRACRSFCLGKI</sequence>
<dbReference type="InterPro" id="IPR028121">
    <property type="entry name" value="TMEM213"/>
</dbReference>
<name>A0AAD8G7S0_ACIOX</name>
<keyword evidence="1 3" id="KW-0812">Transmembrane</keyword>
<gene>
    <name evidence="3" type="primary">Tmem213</name>
    <name evidence="3" type="ORF">AOXY_G10141</name>
</gene>
<dbReference type="AlphaFoldDB" id="A0AAD8G7S0"/>
<feature type="transmembrane region" description="Helical" evidence="1">
    <location>
        <begin position="84"/>
        <end position="105"/>
    </location>
</feature>